<gene>
    <name evidence="2" type="ORF">CLV52_1597</name>
</gene>
<dbReference type="AlphaFoldDB" id="A0A4V3EBA4"/>
<name>A0A4V3EBA4_9MICO</name>
<comment type="caution">
    <text evidence="2">The sequence shown here is derived from an EMBL/GenBank/DDBJ whole genome shotgun (WGS) entry which is preliminary data.</text>
</comment>
<sequence>MGGGAALTWRGVVEQRAVAEQAADESARIAAMTAAERRTARGGTDGFQEPVVSQPPTRSTAVPMRVLIPELGVDSSLERLHQDARGVLVAPEYADQAGWWAKGVVPGDTGAAVIVGHLDTILGPAVFEHLKQLRPGDLIEVRMSDGRTLRFAVDGSHVVKKALFPSDQVYGPTPDAQLRLITCSEPFDPVAHSYTDNLVVFATLKS</sequence>
<dbReference type="Proteomes" id="UP000295344">
    <property type="component" value="Unassembled WGS sequence"/>
</dbReference>
<dbReference type="Gene3D" id="2.40.260.10">
    <property type="entry name" value="Sortase"/>
    <property type="match status" value="1"/>
</dbReference>
<keyword evidence="1" id="KW-0378">Hydrolase</keyword>
<reference evidence="2 3" key="1">
    <citation type="submission" date="2019-03" db="EMBL/GenBank/DDBJ databases">
        <title>Genomic Encyclopedia of Archaeal and Bacterial Type Strains, Phase II (KMG-II): from individual species to whole genera.</title>
        <authorList>
            <person name="Goeker M."/>
        </authorList>
    </citation>
    <scope>NUCLEOTIDE SEQUENCE [LARGE SCALE GENOMIC DNA]</scope>
    <source>
        <strain evidence="2 3">DSM 24782</strain>
    </source>
</reference>
<dbReference type="GO" id="GO:0016787">
    <property type="term" value="F:hydrolase activity"/>
    <property type="evidence" value="ECO:0007669"/>
    <property type="project" value="UniProtKB-KW"/>
</dbReference>
<dbReference type="CDD" id="cd05829">
    <property type="entry name" value="Sortase_F"/>
    <property type="match status" value="1"/>
</dbReference>
<dbReference type="SUPFAM" id="SSF63817">
    <property type="entry name" value="Sortase"/>
    <property type="match status" value="1"/>
</dbReference>
<protein>
    <submittedName>
        <fullName evidence="2">Sortase (Surface protein transpeptidase)</fullName>
    </submittedName>
</protein>
<dbReference type="InterPro" id="IPR005754">
    <property type="entry name" value="Sortase"/>
</dbReference>
<evidence type="ECO:0000256" key="1">
    <source>
        <dbReference type="ARBA" id="ARBA00022801"/>
    </source>
</evidence>
<accession>A0A4V3EBA4</accession>
<organism evidence="2 3">
    <name type="scientific">Amnibacterium kyonggiense</name>
    <dbReference type="NCBI Taxonomy" id="595671"/>
    <lineage>
        <taxon>Bacteria</taxon>
        <taxon>Bacillati</taxon>
        <taxon>Actinomycetota</taxon>
        <taxon>Actinomycetes</taxon>
        <taxon>Micrococcales</taxon>
        <taxon>Microbacteriaceae</taxon>
        <taxon>Amnibacterium</taxon>
    </lineage>
</organism>
<dbReference type="Pfam" id="PF04203">
    <property type="entry name" value="Sortase"/>
    <property type="match status" value="1"/>
</dbReference>
<dbReference type="InterPro" id="IPR023365">
    <property type="entry name" value="Sortase_dom-sf"/>
</dbReference>
<proteinExistence type="predicted"/>
<keyword evidence="3" id="KW-1185">Reference proteome</keyword>
<dbReference type="RefSeq" id="WP_246018043.1">
    <property type="nucleotide sequence ID" value="NZ_BAAARP010000003.1"/>
</dbReference>
<dbReference type="InterPro" id="IPR042001">
    <property type="entry name" value="Sortase_F"/>
</dbReference>
<evidence type="ECO:0000313" key="2">
    <source>
        <dbReference type="EMBL" id="TDS81024.1"/>
    </source>
</evidence>
<dbReference type="EMBL" id="SOAM01000001">
    <property type="protein sequence ID" value="TDS81024.1"/>
    <property type="molecule type" value="Genomic_DNA"/>
</dbReference>
<evidence type="ECO:0000313" key="3">
    <source>
        <dbReference type="Proteomes" id="UP000295344"/>
    </source>
</evidence>